<dbReference type="AlphaFoldDB" id="X0TWS9"/>
<accession>X0TWS9</accession>
<organism evidence="1">
    <name type="scientific">marine sediment metagenome</name>
    <dbReference type="NCBI Taxonomy" id="412755"/>
    <lineage>
        <taxon>unclassified sequences</taxon>
        <taxon>metagenomes</taxon>
        <taxon>ecological metagenomes</taxon>
    </lineage>
</organism>
<name>X0TWS9_9ZZZZ</name>
<gene>
    <name evidence="1" type="ORF">S01H1_27668</name>
</gene>
<proteinExistence type="predicted"/>
<protein>
    <submittedName>
        <fullName evidence="1">Uncharacterized protein</fullName>
    </submittedName>
</protein>
<sequence>MSKATVIIGEINQYVGDIHKLLTRLQGDDCSNTEEQKASAVDAQSNLAYWQKVDLYFLRKKHEG</sequence>
<evidence type="ECO:0000313" key="1">
    <source>
        <dbReference type="EMBL" id="GAF91631.1"/>
    </source>
</evidence>
<comment type="caution">
    <text evidence="1">The sequence shown here is derived from an EMBL/GenBank/DDBJ whole genome shotgun (WGS) entry which is preliminary data.</text>
</comment>
<dbReference type="EMBL" id="BARS01016867">
    <property type="protein sequence ID" value="GAF91631.1"/>
    <property type="molecule type" value="Genomic_DNA"/>
</dbReference>
<reference evidence="1" key="1">
    <citation type="journal article" date="2014" name="Front. Microbiol.">
        <title>High frequency of phylogenetically diverse reductive dehalogenase-homologous genes in deep subseafloor sedimentary metagenomes.</title>
        <authorList>
            <person name="Kawai M."/>
            <person name="Futagami T."/>
            <person name="Toyoda A."/>
            <person name="Takaki Y."/>
            <person name="Nishi S."/>
            <person name="Hori S."/>
            <person name="Arai W."/>
            <person name="Tsubouchi T."/>
            <person name="Morono Y."/>
            <person name="Uchiyama I."/>
            <person name="Ito T."/>
            <person name="Fujiyama A."/>
            <person name="Inagaki F."/>
            <person name="Takami H."/>
        </authorList>
    </citation>
    <scope>NUCLEOTIDE SEQUENCE</scope>
    <source>
        <strain evidence="1">Expedition CK06-06</strain>
    </source>
</reference>